<keyword evidence="3" id="KW-0012">Acyltransferase</keyword>
<organism evidence="3 4">
    <name type="scientific">Brucella tritici</name>
    <dbReference type="NCBI Taxonomy" id="94626"/>
    <lineage>
        <taxon>Bacteria</taxon>
        <taxon>Pseudomonadati</taxon>
        <taxon>Pseudomonadota</taxon>
        <taxon>Alphaproteobacteria</taxon>
        <taxon>Hyphomicrobiales</taxon>
        <taxon>Brucellaceae</taxon>
        <taxon>Brucella/Ochrobactrum group</taxon>
        <taxon>Brucella</taxon>
    </lineage>
</organism>
<reference evidence="3 4" key="1">
    <citation type="submission" date="2019-09" db="EMBL/GenBank/DDBJ databases">
        <title>Taxonomic organization of the family Brucellaceae based on a phylogenomic approach.</title>
        <authorList>
            <person name="Leclercq S."/>
            <person name="Cloeckaert A."/>
            <person name="Zygmunt M.S."/>
        </authorList>
    </citation>
    <scope>NUCLEOTIDE SEQUENCE [LARGE SCALE GENOMIC DNA]</scope>
    <source>
        <strain evidence="3 4">WS1830</strain>
    </source>
</reference>
<name>A0A6L3YVW1_9HYPH</name>
<evidence type="ECO:0000313" key="4">
    <source>
        <dbReference type="Proteomes" id="UP000481643"/>
    </source>
</evidence>
<dbReference type="EMBL" id="WBVX01000002">
    <property type="protein sequence ID" value="KAB2689649.1"/>
    <property type="molecule type" value="Genomic_DNA"/>
</dbReference>
<feature type="transmembrane region" description="Helical" evidence="1">
    <location>
        <begin position="21"/>
        <end position="39"/>
    </location>
</feature>
<dbReference type="Pfam" id="PF01757">
    <property type="entry name" value="Acyl_transf_3"/>
    <property type="match status" value="1"/>
</dbReference>
<evidence type="ECO:0000256" key="1">
    <source>
        <dbReference type="SAM" id="Phobius"/>
    </source>
</evidence>
<feature type="transmembrane region" description="Helical" evidence="1">
    <location>
        <begin position="181"/>
        <end position="198"/>
    </location>
</feature>
<dbReference type="GO" id="GO:0016747">
    <property type="term" value="F:acyltransferase activity, transferring groups other than amino-acyl groups"/>
    <property type="evidence" value="ECO:0007669"/>
    <property type="project" value="InterPro"/>
</dbReference>
<accession>A0A6L3YVW1</accession>
<feature type="transmembrane region" description="Helical" evidence="1">
    <location>
        <begin position="219"/>
        <end position="235"/>
    </location>
</feature>
<feature type="domain" description="Acyltransferase 3" evidence="2">
    <location>
        <begin position="9"/>
        <end position="258"/>
    </location>
</feature>
<dbReference type="AlphaFoldDB" id="A0A6L3YVW1"/>
<dbReference type="GO" id="GO:0016020">
    <property type="term" value="C:membrane"/>
    <property type="evidence" value="ECO:0007669"/>
    <property type="project" value="TreeGrafter"/>
</dbReference>
<feature type="transmembrane region" description="Helical" evidence="1">
    <location>
        <begin position="99"/>
        <end position="118"/>
    </location>
</feature>
<gene>
    <name evidence="3" type="ORF">F9L08_03040</name>
</gene>
<keyword evidence="1" id="KW-0472">Membrane</keyword>
<feature type="transmembrane region" description="Helical" evidence="1">
    <location>
        <begin position="241"/>
        <end position="262"/>
    </location>
</feature>
<keyword evidence="1" id="KW-0812">Transmembrane</keyword>
<feature type="transmembrane region" description="Helical" evidence="1">
    <location>
        <begin position="155"/>
        <end position="175"/>
    </location>
</feature>
<evidence type="ECO:0000259" key="2">
    <source>
        <dbReference type="Pfam" id="PF01757"/>
    </source>
</evidence>
<dbReference type="InterPro" id="IPR050879">
    <property type="entry name" value="Acyltransferase_3"/>
</dbReference>
<feature type="transmembrane region" description="Helical" evidence="1">
    <location>
        <begin position="124"/>
        <end position="143"/>
    </location>
</feature>
<proteinExistence type="predicted"/>
<dbReference type="InterPro" id="IPR002656">
    <property type="entry name" value="Acyl_transf_3_dom"/>
</dbReference>
<dbReference type="GO" id="GO:0000271">
    <property type="term" value="P:polysaccharide biosynthetic process"/>
    <property type="evidence" value="ECO:0007669"/>
    <property type="project" value="TreeGrafter"/>
</dbReference>
<evidence type="ECO:0000313" key="3">
    <source>
        <dbReference type="EMBL" id="KAB2689649.1"/>
    </source>
</evidence>
<dbReference type="Proteomes" id="UP000481643">
    <property type="component" value="Unassembled WGS sequence"/>
</dbReference>
<comment type="caution">
    <text evidence="3">The sequence shown here is derived from an EMBL/GenBank/DDBJ whole genome shotgun (WGS) entry which is preliminary data.</text>
</comment>
<keyword evidence="1" id="KW-1133">Transmembrane helix</keyword>
<dbReference type="PANTHER" id="PTHR23028:SF53">
    <property type="entry name" value="ACYL_TRANSF_3 DOMAIN-CONTAINING PROTEIN"/>
    <property type="match status" value="1"/>
</dbReference>
<dbReference type="PANTHER" id="PTHR23028">
    <property type="entry name" value="ACETYLTRANSFERASE"/>
    <property type="match status" value="1"/>
</dbReference>
<protein>
    <submittedName>
        <fullName evidence="3">Acyltransferase</fullName>
    </submittedName>
</protein>
<keyword evidence="3" id="KW-0808">Transferase</keyword>
<sequence>MDTTYKGRIKDFALNRFLRLFPTYWFTIALVVLLIYLNIPVSRQDIGIPEGWELVRALLYVNHWKDNPTFITTGWAVTNEIVWYVAIAFGISKTPARSVTWLAVSIIFTVSVMLLAPHSSDLRYFSPLAGSLPFAYGASLYHFRSRFSDTKAKRTAVVSSIALALCLVVGSLKWIDLIPRYAFLVASGPMAVSLYLLGRKTRERQRNRDRVIGDLSYPIYLNHYAAASLVVWISPFHLKSIALFLAVFTASTLIAFATNFVIDRNVGKIRNRIRQRKPRTEAYSPVLDNR</sequence>
<feature type="transmembrane region" description="Helical" evidence="1">
    <location>
        <begin position="70"/>
        <end position="92"/>
    </location>
</feature>